<organism evidence="1 2">
    <name type="scientific">Amygdalobacter indicium</name>
    <dbReference type="NCBI Taxonomy" id="3029272"/>
    <lineage>
        <taxon>Bacteria</taxon>
        <taxon>Bacillati</taxon>
        <taxon>Bacillota</taxon>
        <taxon>Clostridia</taxon>
        <taxon>Eubacteriales</taxon>
        <taxon>Oscillospiraceae</taxon>
        <taxon>Amygdalobacter</taxon>
    </lineage>
</organism>
<dbReference type="PANTHER" id="PTHR46658:SF1">
    <property type="entry name" value="CYS OR MET METABOLISM PYRIDOXAL-PHOSPHATE-DEPENDENT ENZYME"/>
    <property type="match status" value="1"/>
</dbReference>
<dbReference type="Proteomes" id="UP001220478">
    <property type="component" value="Chromosome"/>
</dbReference>
<dbReference type="PANTHER" id="PTHR46658">
    <property type="entry name" value="CYS OR MET METABOLISM PYRIDOXAL-PHOSPHATE-DEPENDENT ENZYME"/>
    <property type="match status" value="1"/>
</dbReference>
<accession>A0ABY8C488</accession>
<proteinExistence type="predicted"/>
<dbReference type="Gene3D" id="3.90.1150.60">
    <property type="entry name" value="Methioning gamme-lyase, C-terminal domain"/>
    <property type="match status" value="1"/>
</dbReference>
<name>A0ABY8C488_9FIRM</name>
<dbReference type="InterPro" id="IPR009651">
    <property type="entry name" value="Met_g_lyase_put"/>
</dbReference>
<keyword evidence="2" id="KW-1185">Reference proteome</keyword>
<dbReference type="InterPro" id="IPR015421">
    <property type="entry name" value="PyrdxlP-dep_Trfase_major"/>
</dbReference>
<gene>
    <name evidence="1" type="ORF">PYS61_06145</name>
</gene>
<dbReference type="EMBL" id="CP118868">
    <property type="protein sequence ID" value="WEG35503.1"/>
    <property type="molecule type" value="Genomic_DNA"/>
</dbReference>
<sequence>MENFNIENYKLELEKRAYSAWNISPKLVEEALHVEKDLAASFARIESNKIFNQLKVLKAMQKYKFAETDFAATTGYGYNDSGREKIEKIYAEVFGAEKALVRLSISAGTQAIAVALYACLRPGDEMLAAFGKPYDTLDSVIGIGDDSAADAGSLKDFGVSYRQVELTADGKPDIPAILANINDKTKLVHLQRSRGYQRRNAFTISELEPVIRAIKKYKPEVIVFVDNCYGEFTEIMEPTQVGADLIAGSLIKNPGGSLAPSGGYVAGRGDLVEKAQCRLTAPGIGGEVGPSLGYNRNIIQGFYFAPHVVAECLKGLEFSALWFSRHNVISQPEALGIRSDIVQLLEFNDAESLIKFCQSIQAASPIDSHFKPVPWAMPGYDADVIMACGAFVQGSSLELSADGPIKAPYTAYMQGGVVYENVKLAALLATQELQNT</sequence>
<reference evidence="1 2" key="1">
    <citation type="submission" date="2023-02" db="EMBL/GenBank/DDBJ databases">
        <title>Novel Oscillospiraceae bacterial genomes.</title>
        <authorList>
            <person name="Srinivasan S."/>
            <person name="Austin M.N."/>
            <person name="Fiedler T.L."/>
            <person name="Strenk S.M."/>
            <person name="Agnew K.J."/>
            <person name="Nagana Gowda G.A."/>
            <person name="Raftery D."/>
            <person name="Beamer M.A."/>
            <person name="Achilles S.L."/>
            <person name="Wiesenfeld H.C."/>
            <person name="Fredricks D.N."/>
            <person name="Hillier S.L."/>
        </authorList>
    </citation>
    <scope>NUCLEOTIDE SEQUENCE [LARGE SCALE GENOMIC DNA]</scope>
    <source>
        <strain evidence="1 2">CHIC02 1186E3-8</strain>
    </source>
</reference>
<dbReference type="Gene3D" id="3.40.640.10">
    <property type="entry name" value="Type I PLP-dependent aspartate aminotransferase-like (Major domain)"/>
    <property type="match status" value="1"/>
</dbReference>
<evidence type="ECO:0000313" key="1">
    <source>
        <dbReference type="EMBL" id="WEG35503.1"/>
    </source>
</evidence>
<protein>
    <submittedName>
        <fullName evidence="1">Methionine gamma-lyase family protein</fullName>
    </submittedName>
</protein>
<dbReference type="SUPFAM" id="SSF53383">
    <property type="entry name" value="PLP-dependent transferases"/>
    <property type="match status" value="1"/>
</dbReference>
<dbReference type="InterPro" id="IPR015424">
    <property type="entry name" value="PyrdxlP-dep_Trfase"/>
</dbReference>
<evidence type="ECO:0000313" key="2">
    <source>
        <dbReference type="Proteomes" id="UP001220478"/>
    </source>
</evidence>
<dbReference type="Pfam" id="PF06838">
    <property type="entry name" value="Met_gamma_lyase"/>
    <property type="match status" value="1"/>
</dbReference>